<evidence type="ECO:0000313" key="3">
    <source>
        <dbReference type="EMBL" id="MQW40086.1"/>
    </source>
</evidence>
<gene>
    <name evidence="3" type="ORF">GHI93_09120</name>
</gene>
<reference evidence="3 4" key="1">
    <citation type="submission" date="2019-10" db="EMBL/GenBank/DDBJ databases">
        <authorList>
            <person name="Dong K."/>
        </authorList>
    </citation>
    <scope>NUCLEOTIDE SEQUENCE [LARGE SCALE GENOMIC DNA]</scope>
    <source>
        <strain evidence="3 4">DSM 28960</strain>
    </source>
</reference>
<dbReference type="OrthoDB" id="9812787at2"/>
<organism evidence="3 4">
    <name type="scientific">Lactococcus hircilactis</name>
    <dbReference type="NCBI Taxonomy" id="1494462"/>
    <lineage>
        <taxon>Bacteria</taxon>
        <taxon>Bacillati</taxon>
        <taxon>Bacillota</taxon>
        <taxon>Bacilli</taxon>
        <taxon>Lactobacillales</taxon>
        <taxon>Streptococcaceae</taxon>
        <taxon>Lactococcus</taxon>
    </lineage>
</organism>
<protein>
    <submittedName>
        <fullName evidence="3">Cell division protein</fullName>
    </submittedName>
</protein>
<dbReference type="GO" id="GO:0051301">
    <property type="term" value="P:cell division"/>
    <property type="evidence" value="ECO:0007669"/>
    <property type="project" value="UniProtKB-KW"/>
</dbReference>
<comment type="caution">
    <text evidence="3">The sequence shown here is derived from an EMBL/GenBank/DDBJ whole genome shotgun (WGS) entry which is preliminary data.</text>
</comment>
<dbReference type="Gene3D" id="3.30.70.330">
    <property type="match status" value="1"/>
</dbReference>
<dbReference type="InterPro" id="IPR048443">
    <property type="entry name" value="RqcP2_N"/>
</dbReference>
<dbReference type="PROSITE" id="PS50889">
    <property type="entry name" value="S4"/>
    <property type="match status" value="1"/>
</dbReference>
<evidence type="ECO:0000259" key="2">
    <source>
        <dbReference type="SMART" id="SM00363"/>
    </source>
</evidence>
<dbReference type="RefSeq" id="WP_153496748.1">
    <property type="nucleotide sequence ID" value="NZ_CAXYUY010000003.1"/>
</dbReference>
<dbReference type="InterPro" id="IPR002942">
    <property type="entry name" value="S4_RNA-bd"/>
</dbReference>
<dbReference type="SMART" id="SM00363">
    <property type="entry name" value="S4"/>
    <property type="match status" value="1"/>
</dbReference>
<dbReference type="Pfam" id="PF21278">
    <property type="entry name" value="YlmH_1st"/>
    <property type="match status" value="1"/>
</dbReference>
<name>A0A7X2D132_9LACT</name>
<evidence type="ECO:0000313" key="4">
    <source>
        <dbReference type="Proteomes" id="UP000439550"/>
    </source>
</evidence>
<sequence length="262" mass="29844">MSHEDIYQHFKADERQFIERCLDWLMQVDDQYSVISTYFLNPREALILKQLIGNRDIQCFSTGELALSELTKIILAPSFYILDVADFDLALLEIQFAHHYNQLSHAQVLGALLHQTGVKRQEIGDIVITDKTVQVFVSRHLIDVFESIDKIARVAVKIKAIELSALTKSNQEATKEVILVETARIDKIIAASFKVSRNLAANMVESKKVKVNYLEIEKRNGVVRSGDLISVRGYGRIRISDFLGETKKGKQRVSVEILKNRK</sequence>
<keyword evidence="1" id="KW-0694">RNA-binding</keyword>
<dbReference type="SUPFAM" id="SSF55174">
    <property type="entry name" value="Alpha-L RNA-binding motif"/>
    <property type="match status" value="1"/>
</dbReference>
<keyword evidence="3" id="KW-0131">Cell cycle</keyword>
<evidence type="ECO:0000256" key="1">
    <source>
        <dbReference type="PROSITE-ProRule" id="PRU00182"/>
    </source>
</evidence>
<dbReference type="EMBL" id="WITJ01000012">
    <property type="protein sequence ID" value="MQW40086.1"/>
    <property type="molecule type" value="Genomic_DNA"/>
</dbReference>
<dbReference type="Gene3D" id="3.30.1370.160">
    <property type="match status" value="1"/>
</dbReference>
<keyword evidence="3" id="KW-0132">Cell division</keyword>
<dbReference type="Gene3D" id="3.10.290.10">
    <property type="entry name" value="RNA-binding S4 domain"/>
    <property type="match status" value="1"/>
</dbReference>
<dbReference type="InterPro" id="IPR036986">
    <property type="entry name" value="S4_RNA-bd_sf"/>
</dbReference>
<dbReference type="InterPro" id="IPR012677">
    <property type="entry name" value="Nucleotide-bd_a/b_plait_sf"/>
</dbReference>
<dbReference type="Pfam" id="PF17774">
    <property type="entry name" value="YlmH_RBD"/>
    <property type="match status" value="1"/>
</dbReference>
<feature type="domain" description="RNA-binding S4" evidence="2">
    <location>
        <begin position="183"/>
        <end position="245"/>
    </location>
</feature>
<proteinExistence type="predicted"/>
<dbReference type="InterPro" id="IPR040591">
    <property type="entry name" value="RqcP2_RBD"/>
</dbReference>
<accession>A0A7X2D132</accession>
<keyword evidence="4" id="KW-1185">Reference proteome</keyword>
<dbReference type="Proteomes" id="UP000439550">
    <property type="component" value="Unassembled WGS sequence"/>
</dbReference>
<dbReference type="CDD" id="cd00165">
    <property type="entry name" value="S4"/>
    <property type="match status" value="1"/>
</dbReference>
<dbReference type="AlphaFoldDB" id="A0A7X2D132"/>
<dbReference type="GO" id="GO:0003723">
    <property type="term" value="F:RNA binding"/>
    <property type="evidence" value="ECO:0007669"/>
    <property type="project" value="UniProtKB-KW"/>
</dbReference>